<dbReference type="Pfam" id="PF00717">
    <property type="entry name" value="Peptidase_S24"/>
    <property type="match status" value="1"/>
</dbReference>
<dbReference type="PANTHER" id="PTHR40661:SF3">
    <property type="entry name" value="FELS-1 PROPHAGE TRANSCRIPTIONAL REGULATOR"/>
    <property type="match status" value="1"/>
</dbReference>
<organism evidence="5 6">
    <name type="scientific">Photobacterium marinum</name>
    <dbReference type="NCBI Taxonomy" id="1056511"/>
    <lineage>
        <taxon>Bacteria</taxon>
        <taxon>Pseudomonadati</taxon>
        <taxon>Pseudomonadota</taxon>
        <taxon>Gammaproteobacteria</taxon>
        <taxon>Vibrionales</taxon>
        <taxon>Vibrionaceae</taxon>
        <taxon>Photobacterium</taxon>
    </lineage>
</organism>
<dbReference type="Gene3D" id="2.10.109.10">
    <property type="entry name" value="Umud Fragment, subunit A"/>
    <property type="match status" value="1"/>
</dbReference>
<dbReference type="SUPFAM" id="SSF47413">
    <property type="entry name" value="lambda repressor-like DNA-binding domains"/>
    <property type="match status" value="1"/>
</dbReference>
<keyword evidence="6" id="KW-1185">Reference proteome</keyword>
<reference evidence="5 6" key="1">
    <citation type="submission" date="2012-12" db="EMBL/GenBank/DDBJ databases">
        <title>Genome Assembly of Photobacterium sp. AK15.</title>
        <authorList>
            <person name="Khatri I."/>
            <person name="Vaidya B."/>
            <person name="Srinivas T.N.R."/>
            <person name="Subramanian S."/>
            <person name="Pinnaka A."/>
        </authorList>
    </citation>
    <scope>NUCLEOTIDE SEQUENCE [LARGE SCALE GENOMIC DNA]</scope>
    <source>
        <strain evidence="5 6">AK15</strain>
    </source>
</reference>
<dbReference type="Gene3D" id="1.10.260.40">
    <property type="entry name" value="lambda repressor-like DNA-binding domains"/>
    <property type="match status" value="1"/>
</dbReference>
<dbReference type="InterPro" id="IPR036286">
    <property type="entry name" value="LexA/Signal_pep-like_sf"/>
</dbReference>
<name>L8JAR6_9GAMM</name>
<dbReference type="InterPro" id="IPR015927">
    <property type="entry name" value="Peptidase_S24_S26A/B/C"/>
</dbReference>
<sequence>MRKDESLLVPSDETVDGTFSGRLKHVIGARSYREFADSMDVSEGTVRNYLKGGSPKLDVLEKICKIEGIDLNWLIAGVGHAVKRDNSISFPIEAAEPGFESISDSMPDSSEVPDSEVQEVSYQVIDKPELDEEFILVPGYHARIPSKCGSLDQSEHKVKRFLAFRRKYLNYKKLEPSKLAVVFAAGDAMDGNKGTIKDNDTLLVDLNSNQPMDGKIFVVRLGDEIHPRRLQKGFDGSITLICDNEEYSKQIIPKELVKDLEIIGRVVHRATDL</sequence>
<dbReference type="InterPro" id="IPR001387">
    <property type="entry name" value="Cro/C1-type_HTH"/>
</dbReference>
<dbReference type="RefSeq" id="WP_007466025.1">
    <property type="nucleotide sequence ID" value="NZ_AMZO01000016.1"/>
</dbReference>
<dbReference type="OrthoDB" id="5959816at2"/>
<dbReference type="EMBL" id="AMZO01000016">
    <property type="protein sequence ID" value="ELR65881.1"/>
    <property type="molecule type" value="Genomic_DNA"/>
</dbReference>
<dbReference type="PROSITE" id="PS50943">
    <property type="entry name" value="HTH_CROC1"/>
    <property type="match status" value="1"/>
</dbReference>
<evidence type="ECO:0000256" key="3">
    <source>
        <dbReference type="ARBA" id="ARBA00023163"/>
    </source>
</evidence>
<dbReference type="Proteomes" id="UP000011134">
    <property type="component" value="Unassembled WGS sequence"/>
</dbReference>
<dbReference type="SMART" id="SM00530">
    <property type="entry name" value="HTH_XRE"/>
    <property type="match status" value="1"/>
</dbReference>
<keyword evidence="1" id="KW-0805">Transcription regulation</keyword>
<accession>L8JAR6</accession>
<evidence type="ECO:0000313" key="6">
    <source>
        <dbReference type="Proteomes" id="UP000011134"/>
    </source>
</evidence>
<dbReference type="SUPFAM" id="SSF51306">
    <property type="entry name" value="LexA/Signal peptidase"/>
    <property type="match status" value="1"/>
</dbReference>
<dbReference type="AlphaFoldDB" id="L8JAR6"/>
<dbReference type="GO" id="GO:0003677">
    <property type="term" value="F:DNA binding"/>
    <property type="evidence" value="ECO:0007669"/>
    <property type="project" value="UniProtKB-KW"/>
</dbReference>
<evidence type="ECO:0000259" key="4">
    <source>
        <dbReference type="PROSITE" id="PS50943"/>
    </source>
</evidence>
<evidence type="ECO:0000313" key="5">
    <source>
        <dbReference type="EMBL" id="ELR65881.1"/>
    </source>
</evidence>
<dbReference type="PATRIC" id="fig|1056511.3.peg.2461"/>
<dbReference type="PANTHER" id="PTHR40661">
    <property type="match status" value="1"/>
</dbReference>
<keyword evidence="2" id="KW-0238">DNA-binding</keyword>
<gene>
    <name evidence="5" type="ORF">C942_00968</name>
</gene>
<proteinExistence type="predicted"/>
<keyword evidence="3" id="KW-0804">Transcription</keyword>
<evidence type="ECO:0000256" key="2">
    <source>
        <dbReference type="ARBA" id="ARBA00023125"/>
    </source>
</evidence>
<dbReference type="InterPro" id="IPR039418">
    <property type="entry name" value="LexA-like"/>
</dbReference>
<dbReference type="Pfam" id="PF01381">
    <property type="entry name" value="HTH_3"/>
    <property type="match status" value="1"/>
</dbReference>
<comment type="caution">
    <text evidence="5">The sequence shown here is derived from an EMBL/GenBank/DDBJ whole genome shotgun (WGS) entry which is preliminary data.</text>
</comment>
<dbReference type="InterPro" id="IPR010982">
    <property type="entry name" value="Lambda_DNA-bd_dom_sf"/>
</dbReference>
<dbReference type="CDD" id="cd06529">
    <property type="entry name" value="S24_LexA-like"/>
    <property type="match status" value="1"/>
</dbReference>
<evidence type="ECO:0000256" key="1">
    <source>
        <dbReference type="ARBA" id="ARBA00023015"/>
    </source>
</evidence>
<feature type="domain" description="HTH cro/C1-type" evidence="4">
    <location>
        <begin position="33"/>
        <end position="74"/>
    </location>
</feature>
<protein>
    <submittedName>
        <fullName evidence="5">Putative prophage MuSo1, transcriptional regulator, Cro/CI family</fullName>
    </submittedName>
</protein>